<dbReference type="EMBL" id="LVLJ01003709">
    <property type="protein sequence ID" value="OAE20019.1"/>
    <property type="molecule type" value="Genomic_DNA"/>
</dbReference>
<evidence type="ECO:0000259" key="10">
    <source>
        <dbReference type="PROSITE" id="PS50151"/>
    </source>
</evidence>
<keyword evidence="4 8" id="KW-0677">Repeat</keyword>
<dbReference type="InterPro" id="IPR019489">
    <property type="entry name" value="Clp_ATPase_C"/>
</dbReference>
<evidence type="ECO:0000256" key="3">
    <source>
        <dbReference type="ARBA" id="ARBA00022640"/>
    </source>
</evidence>
<dbReference type="InterPro" id="IPR027417">
    <property type="entry name" value="P-loop_NTPase"/>
</dbReference>
<dbReference type="Gene3D" id="4.10.860.10">
    <property type="entry name" value="UVR domain"/>
    <property type="match status" value="1"/>
</dbReference>
<dbReference type="SMART" id="SM00382">
    <property type="entry name" value="AAA"/>
    <property type="match status" value="2"/>
</dbReference>
<dbReference type="PROSITE" id="PS00870">
    <property type="entry name" value="CLPAB_1"/>
    <property type="match status" value="1"/>
</dbReference>
<dbReference type="GO" id="GO:0016887">
    <property type="term" value="F:ATP hydrolysis activity"/>
    <property type="evidence" value="ECO:0007669"/>
    <property type="project" value="InterPro"/>
</dbReference>
<evidence type="ECO:0000256" key="1">
    <source>
        <dbReference type="ARBA" id="ARBA00004229"/>
    </source>
</evidence>
<evidence type="ECO:0000256" key="4">
    <source>
        <dbReference type="ARBA" id="ARBA00022737"/>
    </source>
</evidence>
<keyword evidence="2" id="KW-0150">Chloroplast</keyword>
<protein>
    <recommendedName>
        <fullName evidence="14">Clp R domain-containing protein</fullName>
    </recommendedName>
</protein>
<dbReference type="AlphaFoldDB" id="A0A176VGI2"/>
<keyword evidence="13" id="KW-1185">Reference proteome</keyword>
<dbReference type="InterPro" id="IPR004176">
    <property type="entry name" value="Clp_R_N"/>
</dbReference>
<organism evidence="12 13">
    <name type="scientific">Marchantia polymorpha subsp. ruderalis</name>
    <dbReference type="NCBI Taxonomy" id="1480154"/>
    <lineage>
        <taxon>Eukaryota</taxon>
        <taxon>Viridiplantae</taxon>
        <taxon>Streptophyta</taxon>
        <taxon>Embryophyta</taxon>
        <taxon>Marchantiophyta</taxon>
        <taxon>Marchantiopsida</taxon>
        <taxon>Marchantiidae</taxon>
        <taxon>Marchantiales</taxon>
        <taxon>Marchantiaceae</taxon>
        <taxon>Marchantia</taxon>
    </lineage>
</organism>
<dbReference type="SMART" id="SM01086">
    <property type="entry name" value="ClpB_D2-small"/>
    <property type="match status" value="1"/>
</dbReference>
<dbReference type="PANTHER" id="PTHR11638:SF155">
    <property type="entry name" value="CHAPERONE PROTEIN CLPC1, CHLOROPLASTIC-LIKE"/>
    <property type="match status" value="1"/>
</dbReference>
<dbReference type="PRINTS" id="PR00300">
    <property type="entry name" value="CLPPROTEASEA"/>
</dbReference>
<dbReference type="FunFam" id="1.10.1780.10:FF:000004">
    <property type="entry name" value="ATP-dependent Clp protease ATP-binding subunit ClpC"/>
    <property type="match status" value="1"/>
</dbReference>
<evidence type="ECO:0000256" key="7">
    <source>
        <dbReference type="ARBA" id="ARBA00023186"/>
    </source>
</evidence>
<dbReference type="InterPro" id="IPR001943">
    <property type="entry name" value="UVR_dom"/>
</dbReference>
<dbReference type="FunFam" id="3.40.50.300:FF:000025">
    <property type="entry name" value="ATP-dependent Clp protease subunit"/>
    <property type="match status" value="1"/>
</dbReference>
<dbReference type="CDD" id="cd19499">
    <property type="entry name" value="RecA-like_ClpB_Hsp104-like"/>
    <property type="match status" value="1"/>
</dbReference>
<dbReference type="PROSITE" id="PS50151">
    <property type="entry name" value="UVR"/>
    <property type="match status" value="1"/>
</dbReference>
<dbReference type="Pfam" id="PF02861">
    <property type="entry name" value="Clp_N"/>
    <property type="match status" value="1"/>
</dbReference>
<dbReference type="PROSITE" id="PS51903">
    <property type="entry name" value="CLP_R"/>
    <property type="match status" value="1"/>
</dbReference>
<dbReference type="CDD" id="cd00009">
    <property type="entry name" value="AAA"/>
    <property type="match status" value="1"/>
</dbReference>
<evidence type="ECO:0000256" key="5">
    <source>
        <dbReference type="ARBA" id="ARBA00022741"/>
    </source>
</evidence>
<dbReference type="Gene3D" id="3.40.50.300">
    <property type="entry name" value="P-loop containing nucleotide triphosphate hydrolases"/>
    <property type="match status" value="2"/>
</dbReference>
<dbReference type="Pfam" id="PF10431">
    <property type="entry name" value="ClpB_D2-small"/>
    <property type="match status" value="1"/>
</dbReference>
<dbReference type="FunFam" id="3.40.50.300:FF:000010">
    <property type="entry name" value="Chaperone clpB 1, putative"/>
    <property type="match status" value="1"/>
</dbReference>
<dbReference type="Pfam" id="PF00004">
    <property type="entry name" value="AAA"/>
    <property type="match status" value="1"/>
</dbReference>
<dbReference type="FunFam" id="1.10.8.60:FF:000017">
    <property type="entry name" value="ATP-dependent chaperone ClpB"/>
    <property type="match status" value="1"/>
</dbReference>
<comment type="caution">
    <text evidence="12">The sequence shown here is derived from an EMBL/GenBank/DDBJ whole genome shotgun (WGS) entry which is preliminary data.</text>
</comment>
<evidence type="ECO:0000256" key="9">
    <source>
        <dbReference type="RuleBase" id="RU004432"/>
    </source>
</evidence>
<dbReference type="Pfam" id="PF17871">
    <property type="entry name" value="AAA_lid_9"/>
    <property type="match status" value="1"/>
</dbReference>
<dbReference type="GO" id="GO:0009507">
    <property type="term" value="C:chloroplast"/>
    <property type="evidence" value="ECO:0007669"/>
    <property type="project" value="UniProtKB-SubCell"/>
</dbReference>
<reference evidence="12" key="1">
    <citation type="submission" date="2016-03" db="EMBL/GenBank/DDBJ databases">
        <title>Mechanisms controlling the formation of the plant cell surface in tip-growing cells are functionally conserved among land plants.</title>
        <authorList>
            <person name="Honkanen S."/>
            <person name="Jones V.A."/>
            <person name="Morieri G."/>
            <person name="Champion C."/>
            <person name="Hetherington A.J."/>
            <person name="Kelly S."/>
            <person name="Saint-Marcoux D."/>
            <person name="Proust H."/>
            <person name="Prescott H."/>
            <person name="Dolan L."/>
        </authorList>
    </citation>
    <scope>NUCLEOTIDE SEQUENCE [LARGE SCALE GENOMIC DNA]</scope>
    <source>
        <tissue evidence="12">Whole gametophyte</tissue>
    </source>
</reference>
<feature type="domain" description="UVR" evidence="10">
    <location>
        <begin position="718"/>
        <end position="753"/>
    </location>
</feature>
<dbReference type="InterPro" id="IPR003959">
    <property type="entry name" value="ATPase_AAA_core"/>
</dbReference>
<evidence type="ECO:0000259" key="11">
    <source>
        <dbReference type="PROSITE" id="PS51903"/>
    </source>
</evidence>
<dbReference type="Proteomes" id="UP000077202">
    <property type="component" value="Unassembled WGS sequence"/>
</dbReference>
<dbReference type="InterPro" id="IPR018368">
    <property type="entry name" value="ClpA/B_CS1"/>
</dbReference>
<evidence type="ECO:0000256" key="2">
    <source>
        <dbReference type="ARBA" id="ARBA00022528"/>
    </source>
</evidence>
<evidence type="ECO:0000313" key="13">
    <source>
        <dbReference type="Proteomes" id="UP000077202"/>
    </source>
</evidence>
<evidence type="ECO:0008006" key="14">
    <source>
        <dbReference type="Google" id="ProtNLM"/>
    </source>
</evidence>
<dbReference type="InterPro" id="IPR036628">
    <property type="entry name" value="Clp_N_dom_sf"/>
</dbReference>
<dbReference type="Pfam" id="PF07724">
    <property type="entry name" value="AAA_2"/>
    <property type="match status" value="1"/>
</dbReference>
<dbReference type="GO" id="GO:0034605">
    <property type="term" value="P:cellular response to heat"/>
    <property type="evidence" value="ECO:0007669"/>
    <property type="project" value="TreeGrafter"/>
</dbReference>
<feature type="domain" description="Clp R" evidence="11">
    <location>
        <begin position="301"/>
        <end position="443"/>
    </location>
</feature>
<comment type="subcellular location">
    <subcellularLocation>
        <location evidence="1">Plastid</location>
        <location evidence="1">Chloroplast</location>
    </subcellularLocation>
</comment>
<keyword evidence="5 9" id="KW-0547">Nucleotide-binding</keyword>
<dbReference type="PANTHER" id="PTHR11638">
    <property type="entry name" value="ATP-DEPENDENT CLP PROTEASE"/>
    <property type="match status" value="1"/>
</dbReference>
<dbReference type="Gene3D" id="1.10.8.60">
    <property type="match status" value="2"/>
</dbReference>
<dbReference type="InterPro" id="IPR041546">
    <property type="entry name" value="ClpA/ClpB_AAA_lid"/>
</dbReference>
<dbReference type="InterPro" id="IPR028299">
    <property type="entry name" value="ClpA/B_CS2"/>
</dbReference>
<dbReference type="InterPro" id="IPR003593">
    <property type="entry name" value="AAA+_ATPase"/>
</dbReference>
<evidence type="ECO:0000256" key="6">
    <source>
        <dbReference type="ARBA" id="ARBA00022840"/>
    </source>
</evidence>
<comment type="similarity">
    <text evidence="9">Belongs to the ClpA/ClpB family.</text>
</comment>
<keyword evidence="7 9" id="KW-0143">Chaperone</keyword>
<dbReference type="SUPFAM" id="SSF81923">
    <property type="entry name" value="Double Clp-N motif"/>
    <property type="match status" value="1"/>
</dbReference>
<name>A0A176VGI2_MARPO</name>
<proteinExistence type="inferred from homology"/>
<keyword evidence="6 9" id="KW-0067">ATP-binding</keyword>
<accession>A0A176VGI2</accession>
<evidence type="ECO:0000313" key="12">
    <source>
        <dbReference type="EMBL" id="OAE20019.1"/>
    </source>
</evidence>
<dbReference type="InterPro" id="IPR050130">
    <property type="entry name" value="ClpA_ClpB"/>
</dbReference>
<evidence type="ECO:0000256" key="8">
    <source>
        <dbReference type="PROSITE-ProRule" id="PRU01251"/>
    </source>
</evidence>
<sequence length="1135" mass="124619">MRSHKQAFWALSGGRRSCTICVPWGRKDKGPREGSEGNTLADLIRVGELGSVEPRTGRGGDRLQKVESLPELHGSYGFIRRLSLCSLLRGFGDRRLAYGGSALRCDVWKQGERSPLAVALWLGWAGLACSSIHVLPSHLPLRKAEFSVVGISIFHGLLHSVCRRRRRKEDQKEHQEAQSVILCARKRQAVGSLLKMAGTLAQSSILPLKVVGLDNGQLRGCRKARRARVTSAGMVGLNLRSTSGTSCSASGRRLQSFTGMRRATAVDSLAVKSGRDFHSVLDAALSVPGGVASRGVVVAMFERFTEKAIKVIMLAQEEARRLGHNFVGTEQILLGLIGEGTGIAAKVLKSMGVNLKEARVEVEKIIGRGSGFVAVEIPFTPRAKRVLELSLEEARQLGHNYIGTEHLLLGLLREGEGVAARVLENLGADPSNIRTQVIRMVGESTESVGAGVGGGSSSNKMPTLEEYGTNLTKLAEDGKLDPVVGRQAQIERVTQILGRRTKNNPCLIGEPGVGKTAIAEGLAQRIAAGDVPETIEGKKVITLDMGLLVAGTKYRGEFEERLKKLMEEIKQADDIILVIDEVHTLIGAGAAEGAIDAANILKPALARGELQCIGATTLDEYRKHIEKDPALERRFQPVQVPEPTVDETILILKGLRERYEIHHKLRYTDESLVAAAQLSYQYISDRFLPDKAIDLIDEAGSRVRLRHAQLPEEARELDKELRTITKEKNEAVRGQDFEKAGELRDREMELKAQIAAITEKGKEKSKAESEANEQGPMVTEADIQQIVSAWTGIPVEKVSTDESDRLLKMEETLHQRVIGQDEAVKAISRAIRRARVGLKNPNRPIASFIFSGPTGVGKSELAKALASYYFGSEEAMVRLDMSEFMERHTVSKLIGSPPGYVGYSEGGQLTEAVRRRPYTVVLFDEIEKAHPDVFNMMLQILEDGRLTDSKGRTVDFKNTLLIMTSNVGSSVIEKGGGGIGFQLDYGEKDSSYNRIKSLVNEELKQYFRPEFLNRLDEIIVFRQLTKSEVKEIADIMLREVFERLKKKEIDLQVTERFRDRVVDEGYSPSYGARPLRRAIMRLLEDSMAERMLAGEIKEGDSAIIDVDSEGGITVLNGTTGTASSSAIETTPAGIS</sequence>
<dbReference type="GO" id="GO:0005524">
    <property type="term" value="F:ATP binding"/>
    <property type="evidence" value="ECO:0007669"/>
    <property type="project" value="UniProtKB-KW"/>
</dbReference>
<dbReference type="Gene3D" id="1.10.1780.10">
    <property type="entry name" value="Clp, N-terminal domain"/>
    <property type="match status" value="1"/>
</dbReference>
<keyword evidence="3" id="KW-0934">Plastid</keyword>
<gene>
    <name evidence="12" type="ORF">AXG93_2584s1030</name>
</gene>
<dbReference type="PROSITE" id="PS00871">
    <property type="entry name" value="CLPAB_2"/>
    <property type="match status" value="1"/>
</dbReference>
<dbReference type="InterPro" id="IPR001270">
    <property type="entry name" value="ClpA/B"/>
</dbReference>
<dbReference type="SUPFAM" id="SSF52540">
    <property type="entry name" value="P-loop containing nucleoside triphosphate hydrolases"/>
    <property type="match status" value="2"/>
</dbReference>